<feature type="transmembrane region" description="Helical" evidence="1">
    <location>
        <begin position="46"/>
        <end position="68"/>
    </location>
</feature>
<dbReference type="KEGG" id="fek:C1H87_19290"/>
<reference evidence="2 3" key="1">
    <citation type="submission" date="2018-01" db="EMBL/GenBank/DDBJ databases">
        <title>Complete genome sequence of Flavivirga eckloniae ECD14 isolated from seaweed Ecklonia cava.</title>
        <authorList>
            <person name="Lee J.H."/>
            <person name="Baik K.S."/>
            <person name="Seong C.N."/>
        </authorList>
    </citation>
    <scope>NUCLEOTIDE SEQUENCE [LARGE SCALE GENOMIC DNA]</scope>
    <source>
        <strain evidence="2 3">ECD14</strain>
    </source>
</reference>
<accession>A0A2K9PUK7</accession>
<evidence type="ECO:0000256" key="1">
    <source>
        <dbReference type="SAM" id="Phobius"/>
    </source>
</evidence>
<sequence>MKQFPMQTTNRIAKILSAYLMVTGTGFLLSSDYYSQMISHAGSDPVLINLSGMVHFFIGMTILVNHFLWKNALQIIVTILGFMFLLKGAFLIALPELTLQSGNNPVQLPWAMSVGFIAIGICMAFLILKNRKLNSI</sequence>
<keyword evidence="1" id="KW-0812">Transmembrane</keyword>
<evidence type="ECO:0000313" key="3">
    <source>
        <dbReference type="Proteomes" id="UP000235826"/>
    </source>
</evidence>
<keyword evidence="1" id="KW-1133">Transmembrane helix</keyword>
<evidence type="ECO:0000313" key="2">
    <source>
        <dbReference type="EMBL" id="AUP80743.1"/>
    </source>
</evidence>
<feature type="transmembrane region" description="Helical" evidence="1">
    <location>
        <begin position="75"/>
        <end position="95"/>
    </location>
</feature>
<dbReference type="Proteomes" id="UP000235826">
    <property type="component" value="Chromosome"/>
</dbReference>
<dbReference type="AlphaFoldDB" id="A0A2K9PUK7"/>
<proteinExistence type="predicted"/>
<name>A0A2K9PUK7_9FLAO</name>
<feature type="transmembrane region" description="Helical" evidence="1">
    <location>
        <begin position="12"/>
        <end position="34"/>
    </location>
</feature>
<keyword evidence="1" id="KW-0472">Membrane</keyword>
<protein>
    <submittedName>
        <fullName evidence="2">Uncharacterized protein</fullName>
    </submittedName>
</protein>
<organism evidence="2 3">
    <name type="scientific">Flavivirga eckloniae</name>
    <dbReference type="NCBI Taxonomy" id="1803846"/>
    <lineage>
        <taxon>Bacteria</taxon>
        <taxon>Pseudomonadati</taxon>
        <taxon>Bacteroidota</taxon>
        <taxon>Flavobacteriia</taxon>
        <taxon>Flavobacteriales</taxon>
        <taxon>Flavobacteriaceae</taxon>
        <taxon>Flavivirga</taxon>
    </lineage>
</organism>
<gene>
    <name evidence="2" type="ORF">C1H87_19290</name>
</gene>
<feature type="transmembrane region" description="Helical" evidence="1">
    <location>
        <begin position="107"/>
        <end position="128"/>
    </location>
</feature>
<keyword evidence="3" id="KW-1185">Reference proteome</keyword>
<dbReference type="EMBL" id="CP025791">
    <property type="protein sequence ID" value="AUP80743.1"/>
    <property type="molecule type" value="Genomic_DNA"/>
</dbReference>